<protein>
    <submittedName>
        <fullName evidence="1">Uncharacterized protein</fullName>
    </submittedName>
</protein>
<sequence>MKAIGVCETMQQVRIERTTKQSNQFVETANVEPGFVALSKLTDGIIGAHRLVPEEFCHCLPQGVARWSLTAARSA</sequence>
<dbReference type="AlphaFoldDB" id="A0A0A3YHP6"/>
<comment type="caution">
    <text evidence="1">The sequence shown here is derived from an EMBL/GenBank/DDBJ whole genome shotgun (WGS) entry which is preliminary data.</text>
</comment>
<dbReference type="EMBL" id="JRPN01000059">
    <property type="protein sequence ID" value="KGT73228.1"/>
    <property type="molecule type" value="Genomic_DNA"/>
</dbReference>
<evidence type="ECO:0000313" key="1">
    <source>
        <dbReference type="EMBL" id="KGT73228.1"/>
    </source>
</evidence>
<accession>A0A0A3YHP6</accession>
<organism evidence="1 2">
    <name type="scientific">Bradyrhizobium japonicum</name>
    <dbReference type="NCBI Taxonomy" id="375"/>
    <lineage>
        <taxon>Bacteria</taxon>
        <taxon>Pseudomonadati</taxon>
        <taxon>Pseudomonadota</taxon>
        <taxon>Alphaproteobacteria</taxon>
        <taxon>Hyphomicrobiales</taxon>
        <taxon>Nitrobacteraceae</taxon>
        <taxon>Bradyrhizobium</taxon>
    </lineage>
</organism>
<name>A0A0A3YHP6_BRAJP</name>
<gene>
    <name evidence="1" type="ORF">MA20_45670</name>
</gene>
<evidence type="ECO:0000313" key="2">
    <source>
        <dbReference type="Proteomes" id="UP000030377"/>
    </source>
</evidence>
<reference evidence="1 2" key="1">
    <citation type="submission" date="2014-09" db="EMBL/GenBank/DDBJ databases">
        <title>Draft genome of Bradyrhizobium japonicum Is-34.</title>
        <authorList>
            <person name="Tsurumaru H."/>
            <person name="Yamakawa T."/>
            <person name="Hashimoto S."/>
            <person name="Okizaki K."/>
            <person name="Kanesaki Y."/>
            <person name="Yoshikawa H."/>
            <person name="Yajima S."/>
        </authorList>
    </citation>
    <scope>NUCLEOTIDE SEQUENCE [LARGE SCALE GENOMIC DNA]</scope>
    <source>
        <strain evidence="1 2">Is-34</strain>
    </source>
</reference>
<dbReference type="Proteomes" id="UP000030377">
    <property type="component" value="Unassembled WGS sequence"/>
</dbReference>
<proteinExistence type="predicted"/>